<evidence type="ECO:0000256" key="1">
    <source>
        <dbReference type="SAM" id="SignalP"/>
    </source>
</evidence>
<feature type="domain" description="Solute-binding protein family 3/N-terminal" evidence="2">
    <location>
        <begin position="28"/>
        <end position="237"/>
    </location>
</feature>
<dbReference type="InterPro" id="IPR001638">
    <property type="entry name" value="Solute-binding_3/MltF_N"/>
</dbReference>
<dbReference type="Pfam" id="PF00497">
    <property type="entry name" value="SBP_bac_3"/>
    <property type="match status" value="1"/>
</dbReference>
<sequence length="239" mass="27000">MRSLLFGLLLLVGGSQAADSLQLRLLTEDYPPFNMLTPAKQISGSATDIVRELMQRSGIRYSIELLPWLRAYNRAVLEPATCVYATTRTDQREGQFKWIGPVAETSWVLYARSDNLRVLNNLEDARRFRLGGYAGDALAQYLIARNFDVDLATQDEHNVRKLLAGRIDYWATGKYSGALLLAREKISNIRPVLTFNTTFLYLACNVSMSDQLVSQLNDTLRKMQKDGTVAKINARYLPD</sequence>
<feature type="chain" id="PRO_5046749815" evidence="1">
    <location>
        <begin position="18"/>
        <end position="239"/>
    </location>
</feature>
<dbReference type="EMBL" id="JBEFLD010000005">
    <property type="protein sequence ID" value="MEQ6291246.1"/>
    <property type="molecule type" value="Genomic_DNA"/>
</dbReference>
<comment type="caution">
    <text evidence="3">The sequence shown here is derived from an EMBL/GenBank/DDBJ whole genome shotgun (WGS) entry which is preliminary data.</text>
</comment>
<dbReference type="PANTHER" id="PTHR38834:SF3">
    <property type="entry name" value="SOLUTE-BINDING PROTEIN FAMILY 3_N-TERMINAL DOMAIN-CONTAINING PROTEIN"/>
    <property type="match status" value="1"/>
</dbReference>
<dbReference type="Proteomes" id="UP001433638">
    <property type="component" value="Unassembled WGS sequence"/>
</dbReference>
<protein>
    <submittedName>
        <fullName evidence="3">Transporter substrate-binding domain-containing protein</fullName>
    </submittedName>
</protein>
<proteinExistence type="predicted"/>
<name>A0ABV1M5G6_9NEIS</name>
<dbReference type="SUPFAM" id="SSF53850">
    <property type="entry name" value="Periplasmic binding protein-like II"/>
    <property type="match status" value="1"/>
</dbReference>
<dbReference type="PANTHER" id="PTHR38834">
    <property type="entry name" value="PERIPLASMIC SUBSTRATE BINDING PROTEIN FAMILY 3"/>
    <property type="match status" value="1"/>
</dbReference>
<evidence type="ECO:0000313" key="4">
    <source>
        <dbReference type="Proteomes" id="UP001433638"/>
    </source>
</evidence>
<feature type="signal peptide" evidence="1">
    <location>
        <begin position="1"/>
        <end position="17"/>
    </location>
</feature>
<organism evidence="3 4">
    <name type="scientific">Vogesella oryzagri</name>
    <dbReference type="NCBI Taxonomy" id="3160864"/>
    <lineage>
        <taxon>Bacteria</taxon>
        <taxon>Pseudomonadati</taxon>
        <taxon>Pseudomonadota</taxon>
        <taxon>Betaproteobacteria</taxon>
        <taxon>Neisseriales</taxon>
        <taxon>Chromobacteriaceae</taxon>
        <taxon>Vogesella</taxon>
    </lineage>
</organism>
<reference evidence="3" key="1">
    <citation type="submission" date="2024-06" db="EMBL/GenBank/DDBJ databases">
        <title>Genome sequence of Vogesella sp. MAHUQ-64.</title>
        <authorList>
            <person name="Huq M.A."/>
        </authorList>
    </citation>
    <scope>NUCLEOTIDE SEQUENCE</scope>
    <source>
        <strain evidence="3">MAHUQ-64</strain>
    </source>
</reference>
<dbReference type="Gene3D" id="3.40.190.10">
    <property type="entry name" value="Periplasmic binding protein-like II"/>
    <property type="match status" value="2"/>
</dbReference>
<evidence type="ECO:0000259" key="2">
    <source>
        <dbReference type="Pfam" id="PF00497"/>
    </source>
</evidence>
<keyword evidence="1" id="KW-0732">Signal</keyword>
<dbReference type="RefSeq" id="WP_349587815.1">
    <property type="nucleotide sequence ID" value="NZ_JBEFLD010000005.1"/>
</dbReference>
<accession>A0ABV1M5G6</accession>
<keyword evidence="4" id="KW-1185">Reference proteome</keyword>
<evidence type="ECO:0000313" key="3">
    <source>
        <dbReference type="EMBL" id="MEQ6291246.1"/>
    </source>
</evidence>
<gene>
    <name evidence="3" type="ORF">ABNW52_11545</name>
</gene>